<dbReference type="OMA" id="PSACKIK"/>
<dbReference type="FunFam" id="1.10.110.10:FF:000001">
    <property type="entry name" value="Bifunctional inhibitor/lipid-transfer protein/seed storage 2S albumin superfamily protein"/>
    <property type="match status" value="1"/>
</dbReference>
<gene>
    <name evidence="15" type="primary">11410950</name>
    <name evidence="12" type="ordered locus">MTR_5g070360</name>
    <name evidence="14" type="ORF">MtrunA17_Chr5g0429901</name>
</gene>
<name>G7KE52_MEDTR</name>
<dbReference type="GO" id="GO:0005886">
    <property type="term" value="C:plasma membrane"/>
    <property type="evidence" value="ECO:0007669"/>
    <property type="project" value="UniProtKB-SubCell"/>
</dbReference>
<keyword evidence="5 10" id="KW-0732">Signal</keyword>
<reference evidence="12 16" key="1">
    <citation type="journal article" date="2011" name="Nature">
        <title>The Medicago genome provides insight into the evolution of rhizobial symbioses.</title>
        <authorList>
            <person name="Young N.D."/>
            <person name="Debelle F."/>
            <person name="Oldroyd G.E."/>
            <person name="Geurts R."/>
            <person name="Cannon S.B."/>
            <person name="Udvardi M.K."/>
            <person name="Benedito V.A."/>
            <person name="Mayer K.F."/>
            <person name="Gouzy J."/>
            <person name="Schoof H."/>
            <person name="Van de Peer Y."/>
            <person name="Proost S."/>
            <person name="Cook D.R."/>
            <person name="Meyers B.C."/>
            <person name="Spannagl M."/>
            <person name="Cheung F."/>
            <person name="De Mita S."/>
            <person name="Krishnakumar V."/>
            <person name="Gundlach H."/>
            <person name="Zhou S."/>
            <person name="Mudge J."/>
            <person name="Bharti A.K."/>
            <person name="Murray J.D."/>
            <person name="Naoumkina M.A."/>
            <person name="Rosen B."/>
            <person name="Silverstein K.A."/>
            <person name="Tang H."/>
            <person name="Rombauts S."/>
            <person name="Zhao P.X."/>
            <person name="Zhou P."/>
            <person name="Barbe V."/>
            <person name="Bardou P."/>
            <person name="Bechner M."/>
            <person name="Bellec A."/>
            <person name="Berger A."/>
            <person name="Berges H."/>
            <person name="Bidwell S."/>
            <person name="Bisseling T."/>
            <person name="Choisne N."/>
            <person name="Couloux A."/>
            <person name="Denny R."/>
            <person name="Deshpande S."/>
            <person name="Dai X."/>
            <person name="Doyle J.J."/>
            <person name="Dudez A.M."/>
            <person name="Farmer A.D."/>
            <person name="Fouteau S."/>
            <person name="Franken C."/>
            <person name="Gibelin C."/>
            <person name="Gish J."/>
            <person name="Goldstein S."/>
            <person name="Gonzalez A.J."/>
            <person name="Green P.J."/>
            <person name="Hallab A."/>
            <person name="Hartog M."/>
            <person name="Hua A."/>
            <person name="Humphray S.J."/>
            <person name="Jeong D.H."/>
            <person name="Jing Y."/>
            <person name="Jocker A."/>
            <person name="Kenton S.M."/>
            <person name="Kim D.J."/>
            <person name="Klee K."/>
            <person name="Lai H."/>
            <person name="Lang C."/>
            <person name="Lin S."/>
            <person name="Macmil S.L."/>
            <person name="Magdelenat G."/>
            <person name="Matthews L."/>
            <person name="McCorrison J."/>
            <person name="Monaghan E.L."/>
            <person name="Mun J.H."/>
            <person name="Najar F.Z."/>
            <person name="Nicholson C."/>
            <person name="Noirot C."/>
            <person name="O'Bleness M."/>
            <person name="Paule C.R."/>
            <person name="Poulain J."/>
            <person name="Prion F."/>
            <person name="Qin B."/>
            <person name="Qu C."/>
            <person name="Retzel E.F."/>
            <person name="Riddle C."/>
            <person name="Sallet E."/>
            <person name="Samain S."/>
            <person name="Samson N."/>
            <person name="Sanders I."/>
            <person name="Saurat O."/>
            <person name="Scarpelli C."/>
            <person name="Schiex T."/>
            <person name="Segurens B."/>
            <person name="Severin A.J."/>
            <person name="Sherrier D.J."/>
            <person name="Shi R."/>
            <person name="Sims S."/>
            <person name="Singer S.R."/>
            <person name="Sinharoy S."/>
            <person name="Sterck L."/>
            <person name="Viollet A."/>
            <person name="Wang B.B."/>
            <person name="Wang K."/>
            <person name="Wang M."/>
            <person name="Wang X."/>
            <person name="Warfsmann J."/>
            <person name="Weissenbach J."/>
            <person name="White D.D."/>
            <person name="White J.D."/>
            <person name="Wiley G.B."/>
            <person name="Wincker P."/>
            <person name="Xing Y."/>
            <person name="Yang L."/>
            <person name="Yao Z."/>
            <person name="Ying F."/>
            <person name="Zhai J."/>
            <person name="Zhou L."/>
            <person name="Zuber A."/>
            <person name="Denarie J."/>
            <person name="Dixon R.A."/>
            <person name="May G.D."/>
            <person name="Schwartz D.C."/>
            <person name="Rogers J."/>
            <person name="Quetier F."/>
            <person name="Town C.D."/>
            <person name="Roe B.A."/>
        </authorList>
    </citation>
    <scope>NUCLEOTIDE SEQUENCE [LARGE SCALE GENOMIC DNA]</scope>
    <source>
        <strain evidence="12">A17</strain>
        <strain evidence="15 16">cv. Jemalong A17</strain>
    </source>
</reference>
<feature type="domain" description="Bifunctional inhibitor/plant lipid transfer protein/seed storage helical" evidence="11">
    <location>
        <begin position="35"/>
        <end position="113"/>
    </location>
</feature>
<feature type="chain" id="PRO_5014573544" evidence="10">
    <location>
        <begin position="23"/>
        <end position="190"/>
    </location>
</feature>
<evidence type="ECO:0000256" key="6">
    <source>
        <dbReference type="ARBA" id="ARBA00023157"/>
    </source>
</evidence>
<dbReference type="STRING" id="3880.G7KE52"/>
<evidence type="ECO:0000313" key="12">
    <source>
        <dbReference type="EMBL" id="AES98596.1"/>
    </source>
</evidence>
<evidence type="ECO:0000256" key="9">
    <source>
        <dbReference type="SAM" id="MobiDB-lite"/>
    </source>
</evidence>
<evidence type="ECO:0000256" key="8">
    <source>
        <dbReference type="ARBA" id="ARBA00023288"/>
    </source>
</evidence>
<dbReference type="InterPro" id="IPR043325">
    <property type="entry name" value="LTSS"/>
</dbReference>
<dbReference type="PANTHER" id="PTHR33044">
    <property type="entry name" value="BIFUNCTIONAL INHIBITOR/LIPID-TRANSFER PROTEIN/SEED STORAGE 2S ALBUMIN SUPERFAMILY PROTEIN-RELATED"/>
    <property type="match status" value="1"/>
</dbReference>
<keyword evidence="7" id="KW-0325">Glycoprotein</keyword>
<evidence type="ECO:0000313" key="13">
    <source>
        <dbReference type="EMBL" id="AFK42078.1"/>
    </source>
</evidence>
<feature type="region of interest" description="Disordered" evidence="9">
    <location>
        <begin position="124"/>
        <end position="161"/>
    </location>
</feature>
<dbReference type="eggNOG" id="ENOG502S1ZN">
    <property type="taxonomic scope" value="Eukaryota"/>
</dbReference>
<dbReference type="AlphaFoldDB" id="G7KE52"/>
<feature type="signal peptide" evidence="10">
    <location>
        <begin position="1"/>
        <end position="22"/>
    </location>
</feature>
<evidence type="ECO:0000313" key="14">
    <source>
        <dbReference type="EMBL" id="RHN56476.1"/>
    </source>
</evidence>
<proteinExistence type="evidence at transcript level"/>
<dbReference type="Proteomes" id="UP000265566">
    <property type="component" value="Chromosome 5"/>
</dbReference>
<dbReference type="Pfam" id="PF14368">
    <property type="entry name" value="LTP_2"/>
    <property type="match status" value="1"/>
</dbReference>
<reference evidence="14" key="5">
    <citation type="journal article" date="2018" name="Nat. Plants">
        <title>Whole-genome landscape of Medicago truncatula symbiotic genes.</title>
        <authorList>
            <person name="Pecrix Y."/>
            <person name="Gamas P."/>
            <person name="Carrere S."/>
        </authorList>
    </citation>
    <scope>NUCLEOTIDE SEQUENCE</scope>
    <source>
        <tissue evidence="14">Leaves</tissue>
    </source>
</reference>
<evidence type="ECO:0000313" key="15">
    <source>
        <dbReference type="EnsemblPlants" id="AES98596"/>
    </source>
</evidence>
<dbReference type="InterPro" id="IPR036312">
    <property type="entry name" value="Bifun_inhib/LTP/seed_sf"/>
</dbReference>
<dbReference type="PRINTS" id="PR00382">
    <property type="entry name" value="LIPIDTRNSFER"/>
</dbReference>
<dbReference type="GO" id="GO:0006869">
    <property type="term" value="P:lipid transport"/>
    <property type="evidence" value="ECO:0007669"/>
    <property type="project" value="InterPro"/>
</dbReference>
<dbReference type="PaxDb" id="3880-AES98596"/>
<dbReference type="SUPFAM" id="SSF47699">
    <property type="entry name" value="Bifunctional inhibitor/lipid-transfer protein/seed storage 2S albumin"/>
    <property type="match status" value="1"/>
</dbReference>
<dbReference type="EnsemblPlants" id="AES98596">
    <property type="protein sequence ID" value="AES98596"/>
    <property type="gene ID" value="MTR_5g070360"/>
</dbReference>
<comment type="subcellular location">
    <subcellularLocation>
        <location evidence="1">Cell membrane</location>
        <topology evidence="1">Lipid-anchor</topology>
        <topology evidence="1">GPI-anchor</topology>
    </subcellularLocation>
</comment>
<evidence type="ECO:0000256" key="1">
    <source>
        <dbReference type="ARBA" id="ARBA00004609"/>
    </source>
</evidence>
<dbReference type="HOGENOM" id="CLU_089796_5_2_1"/>
<protein>
    <submittedName>
        <fullName evidence="12 14">Lipid transfer protein</fullName>
    </submittedName>
</protein>
<dbReference type="InterPro" id="IPR000528">
    <property type="entry name" value="Plant_nsLTP"/>
</dbReference>
<keyword evidence="6" id="KW-1015">Disulfide bond</keyword>
<dbReference type="GO" id="GO:0098552">
    <property type="term" value="C:side of membrane"/>
    <property type="evidence" value="ECO:0007669"/>
    <property type="project" value="UniProtKB-KW"/>
</dbReference>
<keyword evidence="4" id="KW-0472">Membrane</keyword>
<dbReference type="CDD" id="cd00010">
    <property type="entry name" value="AAI_LTSS"/>
    <property type="match status" value="1"/>
</dbReference>
<feature type="compositionally biased region" description="Low complexity" evidence="9">
    <location>
        <begin position="124"/>
        <end position="147"/>
    </location>
</feature>
<evidence type="ECO:0000256" key="7">
    <source>
        <dbReference type="ARBA" id="ARBA00023180"/>
    </source>
</evidence>
<dbReference type="Proteomes" id="UP000002051">
    <property type="component" value="Chromosome 5"/>
</dbReference>
<evidence type="ECO:0000313" key="16">
    <source>
        <dbReference type="Proteomes" id="UP000002051"/>
    </source>
</evidence>
<evidence type="ECO:0000259" key="11">
    <source>
        <dbReference type="SMART" id="SM00499"/>
    </source>
</evidence>
<evidence type="ECO:0000256" key="3">
    <source>
        <dbReference type="ARBA" id="ARBA00022475"/>
    </source>
</evidence>
<dbReference type="EMBL" id="BT142284">
    <property type="protein sequence ID" value="AFK42078.1"/>
    <property type="molecule type" value="mRNA"/>
</dbReference>
<dbReference type="Gene3D" id="1.10.110.10">
    <property type="entry name" value="Plant lipid-transfer and hydrophobic proteins"/>
    <property type="match status" value="1"/>
</dbReference>
<evidence type="ECO:0000256" key="10">
    <source>
        <dbReference type="SAM" id="SignalP"/>
    </source>
</evidence>
<evidence type="ECO:0000256" key="2">
    <source>
        <dbReference type="ARBA" id="ARBA00009748"/>
    </source>
</evidence>
<dbReference type="EMBL" id="CM001221">
    <property type="protein sequence ID" value="AES98596.1"/>
    <property type="molecule type" value="Genomic_DNA"/>
</dbReference>
<keyword evidence="3" id="KW-1003">Cell membrane</keyword>
<evidence type="ECO:0000256" key="5">
    <source>
        <dbReference type="ARBA" id="ARBA00022729"/>
    </source>
</evidence>
<dbReference type="EMBL" id="PSQE01000005">
    <property type="protein sequence ID" value="RHN56476.1"/>
    <property type="molecule type" value="Genomic_DNA"/>
</dbReference>
<organism evidence="12 16">
    <name type="scientific">Medicago truncatula</name>
    <name type="common">Barrel medic</name>
    <name type="synonym">Medicago tribuloides</name>
    <dbReference type="NCBI Taxonomy" id="3880"/>
    <lineage>
        <taxon>Eukaryota</taxon>
        <taxon>Viridiplantae</taxon>
        <taxon>Streptophyta</taxon>
        <taxon>Embryophyta</taxon>
        <taxon>Tracheophyta</taxon>
        <taxon>Spermatophyta</taxon>
        <taxon>Magnoliopsida</taxon>
        <taxon>eudicotyledons</taxon>
        <taxon>Gunneridae</taxon>
        <taxon>Pentapetalae</taxon>
        <taxon>rosids</taxon>
        <taxon>fabids</taxon>
        <taxon>Fabales</taxon>
        <taxon>Fabaceae</taxon>
        <taxon>Papilionoideae</taxon>
        <taxon>50 kb inversion clade</taxon>
        <taxon>NPAAA clade</taxon>
        <taxon>Hologalegina</taxon>
        <taxon>IRL clade</taxon>
        <taxon>Trifolieae</taxon>
        <taxon>Medicago</taxon>
    </lineage>
</organism>
<reference evidence="15" key="4">
    <citation type="submission" date="2015-04" db="UniProtKB">
        <authorList>
            <consortium name="EnsemblPlants"/>
        </authorList>
    </citation>
    <scope>IDENTIFICATION</scope>
    <source>
        <strain evidence="15">cv. Jemalong A17</strain>
    </source>
</reference>
<dbReference type="Gramene" id="rna31884">
    <property type="protein sequence ID" value="RHN56476.1"/>
    <property type="gene ID" value="gene31884"/>
</dbReference>
<sequence>MASKLSLILFVLAIWTLDSSQGALTHQAPAPSVDCTNLVLTMADCLSFVTNGSTTTKPEGTCCSGLKSVLKTAPSCLCEAFKSSAQFGVVLNVTKATSLPAACKVSAPSATKCGLSEVTEAPASAPAGGLSPQSSTASPTSSGAASGLNGPVSELSPVPAPSPGNTASGLFPISMGSLLVCLLVATMSLF</sequence>
<dbReference type="SMART" id="SM00499">
    <property type="entry name" value="AAI"/>
    <property type="match status" value="1"/>
</dbReference>
<dbReference type="OrthoDB" id="659547at2759"/>
<comment type="similarity">
    <text evidence="2">Belongs to the plant LTP family.</text>
</comment>
<dbReference type="InterPro" id="IPR016140">
    <property type="entry name" value="Bifunc_inhib/LTP/seed_store"/>
</dbReference>
<keyword evidence="16" id="KW-1185">Reference proteome</keyword>
<evidence type="ECO:0000256" key="4">
    <source>
        <dbReference type="ARBA" id="ARBA00022622"/>
    </source>
</evidence>
<accession>G7KE52</accession>
<dbReference type="GO" id="GO:0008289">
    <property type="term" value="F:lipid binding"/>
    <property type="evidence" value="ECO:0007669"/>
    <property type="project" value="InterPro"/>
</dbReference>
<keyword evidence="8" id="KW-0449">Lipoprotein</keyword>
<keyword evidence="4" id="KW-0336">GPI-anchor</keyword>
<dbReference type="KEGG" id="mtr:11410950"/>
<reference evidence="13" key="2">
    <citation type="submission" date="2012-05" db="EMBL/GenBank/DDBJ databases">
        <authorList>
            <person name="Krishnakumar V."/>
            <person name="Cheung F."/>
            <person name="Xiao Y."/>
            <person name="Chan A."/>
            <person name="Moskal W.A."/>
            <person name="Town C.D."/>
        </authorList>
    </citation>
    <scope>NUCLEOTIDE SEQUENCE</scope>
</reference>
<reference evidence="12 16" key="3">
    <citation type="journal article" date="2014" name="BMC Genomics">
        <title>An improved genome release (version Mt4.0) for the model legume Medicago truncatula.</title>
        <authorList>
            <person name="Tang H."/>
            <person name="Krishnakumar V."/>
            <person name="Bidwell S."/>
            <person name="Rosen B."/>
            <person name="Chan A."/>
            <person name="Zhou S."/>
            <person name="Gentzbittel L."/>
            <person name="Childs K.L."/>
            <person name="Yandell M."/>
            <person name="Gundlach H."/>
            <person name="Mayer K.F."/>
            <person name="Schwartz D.C."/>
            <person name="Town C.D."/>
        </authorList>
    </citation>
    <scope>GENOME REANNOTATION</scope>
    <source>
        <strain evidence="15 16">cv. Jemalong A17</strain>
    </source>
</reference>